<dbReference type="AlphaFoldDB" id="A0A918ILB7"/>
<protein>
    <submittedName>
        <fullName evidence="1">Uncharacterized protein</fullName>
    </submittedName>
</protein>
<name>A0A918ILB7_9FLAO</name>
<accession>A0A918ILB7</accession>
<proteinExistence type="predicted"/>
<organism evidence="1 2">
    <name type="scientific">Arenibacter certesii</name>
    <dbReference type="NCBI Taxonomy" id="228955"/>
    <lineage>
        <taxon>Bacteria</taxon>
        <taxon>Pseudomonadati</taxon>
        <taxon>Bacteroidota</taxon>
        <taxon>Flavobacteriia</taxon>
        <taxon>Flavobacteriales</taxon>
        <taxon>Flavobacteriaceae</taxon>
        <taxon>Arenibacter</taxon>
    </lineage>
</organism>
<comment type="caution">
    <text evidence="1">The sequence shown here is derived from an EMBL/GenBank/DDBJ whole genome shotgun (WGS) entry which is preliminary data.</text>
</comment>
<evidence type="ECO:0000313" key="1">
    <source>
        <dbReference type="EMBL" id="GGW21963.1"/>
    </source>
</evidence>
<keyword evidence="2" id="KW-1185">Reference proteome</keyword>
<reference evidence="1" key="1">
    <citation type="journal article" date="2014" name="Int. J. Syst. Evol. Microbiol.">
        <title>Complete genome sequence of Corynebacterium casei LMG S-19264T (=DSM 44701T), isolated from a smear-ripened cheese.</title>
        <authorList>
            <consortium name="US DOE Joint Genome Institute (JGI-PGF)"/>
            <person name="Walter F."/>
            <person name="Albersmeier A."/>
            <person name="Kalinowski J."/>
            <person name="Ruckert C."/>
        </authorList>
    </citation>
    <scope>NUCLEOTIDE SEQUENCE</scope>
    <source>
        <strain evidence="1">KCTC 12113</strain>
    </source>
</reference>
<evidence type="ECO:0000313" key="2">
    <source>
        <dbReference type="Proteomes" id="UP000634668"/>
    </source>
</evidence>
<dbReference type="Proteomes" id="UP000634668">
    <property type="component" value="Unassembled WGS sequence"/>
</dbReference>
<dbReference type="EMBL" id="BMWP01000001">
    <property type="protein sequence ID" value="GGW21963.1"/>
    <property type="molecule type" value="Genomic_DNA"/>
</dbReference>
<reference evidence="1" key="2">
    <citation type="submission" date="2020-09" db="EMBL/GenBank/DDBJ databases">
        <authorList>
            <person name="Sun Q."/>
            <person name="Kim S."/>
        </authorList>
    </citation>
    <scope>NUCLEOTIDE SEQUENCE</scope>
    <source>
        <strain evidence="1">KCTC 12113</strain>
    </source>
</reference>
<gene>
    <name evidence="1" type="ORF">GCM10007383_01040</name>
</gene>
<sequence>MKILEVNIFNYRSEGNRLMLSNYKLHVYYEVNGIELFNLHEDIGKLNNLENYHTQKGEDIWN</sequence>